<organism evidence="1 2">
    <name type="scientific">Thermomonospora echinospora</name>
    <dbReference type="NCBI Taxonomy" id="1992"/>
    <lineage>
        <taxon>Bacteria</taxon>
        <taxon>Bacillati</taxon>
        <taxon>Actinomycetota</taxon>
        <taxon>Actinomycetes</taxon>
        <taxon>Streptosporangiales</taxon>
        <taxon>Thermomonosporaceae</taxon>
        <taxon>Thermomonospora</taxon>
    </lineage>
</organism>
<name>A0A1H6DBG4_9ACTN</name>
<dbReference type="SUPFAM" id="SSF47090">
    <property type="entry name" value="PGBD-like"/>
    <property type="match status" value="1"/>
</dbReference>
<dbReference type="InterPro" id="IPR036366">
    <property type="entry name" value="PGBDSf"/>
</dbReference>
<keyword evidence="2" id="KW-1185">Reference proteome</keyword>
<gene>
    <name evidence="1" type="ORF">SAMN04489712_11533</name>
</gene>
<dbReference type="Gene3D" id="1.10.101.10">
    <property type="entry name" value="PGBD-like superfamily/PGBD"/>
    <property type="match status" value="1"/>
</dbReference>
<proteinExistence type="predicted"/>
<dbReference type="InterPro" id="IPR036365">
    <property type="entry name" value="PGBD-like_sf"/>
</dbReference>
<evidence type="ECO:0000313" key="1">
    <source>
        <dbReference type="EMBL" id="SEG82484.1"/>
    </source>
</evidence>
<protein>
    <recommendedName>
        <fullName evidence="3">Peptidoglycan binding domain-containing protein</fullName>
    </recommendedName>
</protein>
<dbReference type="RefSeq" id="WP_103941640.1">
    <property type="nucleotide sequence ID" value="NZ_FNVO01000015.1"/>
</dbReference>
<evidence type="ECO:0000313" key="2">
    <source>
        <dbReference type="Proteomes" id="UP000236723"/>
    </source>
</evidence>
<dbReference type="AlphaFoldDB" id="A0A1H6DBG4"/>
<accession>A0A1H6DBG4</accession>
<dbReference type="OrthoDB" id="3268648at2"/>
<dbReference type="Proteomes" id="UP000236723">
    <property type="component" value="Unassembled WGS sequence"/>
</dbReference>
<evidence type="ECO:0008006" key="3">
    <source>
        <dbReference type="Google" id="ProtNLM"/>
    </source>
</evidence>
<sequence length="342" mass="35461">MIKLSAGTASLAGLVLAGAGAMGGILLRPADPPPGLRAAAEVTSAPTATEQFTDERTVKVAMTVAPTPPLSVAATGRVTASYCTAGRTLKSGALAARINEKPVVALATKIPLYRDLDLGATGRDVAGLQQELRRLGHGGSTGGRYDYWTKTAVQRLMRAAGVSGPDGVLRISQVLWLPDSRVVPAKCSMVVGRQVSQGDKYATVPRRPASIRVSPMPADLAPGRRTIELMGRSGPLGKDGTVTDRDFLAALSRTREFQDLKPGDEPPAARIALAAPLRTVKVPPSAVFAVDGARGCLQSGRRVIPVRIVGSKLGTTLVLPDQAVPSTVNLGSSITARSCGHG</sequence>
<reference evidence="2" key="1">
    <citation type="submission" date="2016-10" db="EMBL/GenBank/DDBJ databases">
        <authorList>
            <person name="Varghese N."/>
            <person name="Submissions S."/>
        </authorList>
    </citation>
    <scope>NUCLEOTIDE SEQUENCE [LARGE SCALE GENOMIC DNA]</scope>
    <source>
        <strain evidence="2">DSM 43163</strain>
    </source>
</reference>
<dbReference type="EMBL" id="FNVO01000015">
    <property type="protein sequence ID" value="SEG82484.1"/>
    <property type="molecule type" value="Genomic_DNA"/>
</dbReference>